<evidence type="ECO:0000256" key="1">
    <source>
        <dbReference type="ARBA" id="ARBA00010582"/>
    </source>
</evidence>
<dbReference type="Pfam" id="PF02704">
    <property type="entry name" value="GASA"/>
    <property type="match status" value="1"/>
</dbReference>
<comment type="similarity">
    <text evidence="1">Belongs to the GASA family.</text>
</comment>
<gene>
    <name evidence="2" type="ORF">KFK09_006399</name>
</gene>
<evidence type="ECO:0000313" key="2">
    <source>
        <dbReference type="EMBL" id="KAI0518960.1"/>
    </source>
</evidence>
<dbReference type="EMBL" id="JAGYWB010000006">
    <property type="protein sequence ID" value="KAI0518960.1"/>
    <property type="molecule type" value="Genomic_DNA"/>
</dbReference>
<evidence type="ECO:0000313" key="3">
    <source>
        <dbReference type="Proteomes" id="UP000829196"/>
    </source>
</evidence>
<dbReference type="SMR" id="A0A8T3BR81"/>
<organism evidence="2 3">
    <name type="scientific">Dendrobium nobile</name>
    <name type="common">Orchid</name>
    <dbReference type="NCBI Taxonomy" id="94219"/>
    <lineage>
        <taxon>Eukaryota</taxon>
        <taxon>Viridiplantae</taxon>
        <taxon>Streptophyta</taxon>
        <taxon>Embryophyta</taxon>
        <taxon>Tracheophyta</taxon>
        <taxon>Spermatophyta</taxon>
        <taxon>Magnoliopsida</taxon>
        <taxon>Liliopsida</taxon>
        <taxon>Asparagales</taxon>
        <taxon>Orchidaceae</taxon>
        <taxon>Epidendroideae</taxon>
        <taxon>Malaxideae</taxon>
        <taxon>Dendrobiinae</taxon>
        <taxon>Dendrobium</taxon>
    </lineage>
</organism>
<name>A0A8T3BR81_DENNO</name>
<proteinExistence type="inferred from homology"/>
<sequence>MFGGKSSVAASAVPSQGTKQYRTAVPSEGITWCILIGLQTAFGVRIVIFPTMELDLVVLFDTSPGKRAAASESQNFSSCFSMALKAAIFVLVSLLLVASTSEVATPVGGGAVAPSPAPVPAPAPAPAPHIFVNFEECPLACKARCKLHSRQGLCNRACMTCCKGCKCVPPGTAGNRELCGPCYTLWTTHGNRTKCP</sequence>
<protein>
    <submittedName>
        <fullName evidence="2">Uncharacterized protein</fullName>
    </submittedName>
</protein>
<reference evidence="2" key="1">
    <citation type="journal article" date="2022" name="Front. Genet.">
        <title>Chromosome-Scale Assembly of the Dendrobium nobile Genome Provides Insights Into the Molecular Mechanism of the Biosynthesis of the Medicinal Active Ingredient of Dendrobium.</title>
        <authorList>
            <person name="Xu Q."/>
            <person name="Niu S.-C."/>
            <person name="Li K.-L."/>
            <person name="Zheng P.-J."/>
            <person name="Zhang X.-J."/>
            <person name="Jia Y."/>
            <person name="Liu Y."/>
            <person name="Niu Y.-X."/>
            <person name="Yu L.-H."/>
            <person name="Chen D.-F."/>
            <person name="Zhang G.-Q."/>
        </authorList>
    </citation>
    <scope>NUCLEOTIDE SEQUENCE</scope>
    <source>
        <tissue evidence="2">Leaf</tissue>
    </source>
</reference>
<dbReference type="PANTHER" id="PTHR23201">
    <property type="entry name" value="EXTENSIN, PROLINE-RICH PROTEIN"/>
    <property type="match status" value="1"/>
</dbReference>
<dbReference type="InterPro" id="IPR003854">
    <property type="entry name" value="GASA"/>
</dbReference>
<comment type="caution">
    <text evidence="2">The sequence shown here is derived from an EMBL/GenBank/DDBJ whole genome shotgun (WGS) entry which is preliminary data.</text>
</comment>
<keyword evidence="3" id="KW-1185">Reference proteome</keyword>
<dbReference type="Proteomes" id="UP000829196">
    <property type="component" value="Unassembled WGS sequence"/>
</dbReference>
<dbReference type="AlphaFoldDB" id="A0A8T3BR81"/>
<accession>A0A8T3BR81</accession>
<dbReference type="PANTHER" id="PTHR23201:SF149">
    <property type="entry name" value="GIBBERELLIN STIMULATED TRANSCRIPT RELATED PROTEIN 2"/>
    <property type="match status" value="1"/>
</dbReference>
<dbReference type="OrthoDB" id="1850441at2759"/>